<proteinExistence type="predicted"/>
<dbReference type="CDD" id="cd16922">
    <property type="entry name" value="HATPase_EvgS-ArcB-TorS-like"/>
    <property type="match status" value="1"/>
</dbReference>
<keyword evidence="5" id="KW-0418">Kinase</keyword>
<protein>
    <recommendedName>
        <fullName evidence="2">histidine kinase</fullName>
        <ecNumber evidence="2">2.7.13.3</ecNumber>
    </recommendedName>
</protein>
<feature type="domain" description="Response regulatory" evidence="11">
    <location>
        <begin position="825"/>
        <end position="941"/>
    </location>
</feature>
<dbReference type="PRINTS" id="PR00344">
    <property type="entry name" value="BCTRLSENSOR"/>
</dbReference>
<dbReference type="PROSITE" id="PS50112">
    <property type="entry name" value="PAS"/>
    <property type="match status" value="1"/>
</dbReference>
<evidence type="ECO:0000256" key="2">
    <source>
        <dbReference type="ARBA" id="ARBA00012438"/>
    </source>
</evidence>
<dbReference type="SUPFAM" id="SSF47384">
    <property type="entry name" value="Homodimeric domain of signal transducing histidine kinase"/>
    <property type="match status" value="1"/>
</dbReference>
<dbReference type="InterPro" id="IPR003661">
    <property type="entry name" value="HisK_dim/P_dom"/>
</dbReference>
<dbReference type="InterPro" id="IPR005467">
    <property type="entry name" value="His_kinase_dom"/>
</dbReference>
<dbReference type="PANTHER" id="PTHR43047">
    <property type="entry name" value="TWO-COMPONENT HISTIDINE PROTEIN KINASE"/>
    <property type="match status" value="1"/>
</dbReference>
<dbReference type="Gene3D" id="1.10.287.130">
    <property type="match status" value="1"/>
</dbReference>
<dbReference type="CDD" id="cd17574">
    <property type="entry name" value="REC_OmpR"/>
    <property type="match status" value="1"/>
</dbReference>
<evidence type="ECO:0000259" key="11">
    <source>
        <dbReference type="PROSITE" id="PS50110"/>
    </source>
</evidence>
<dbReference type="InterPro" id="IPR000014">
    <property type="entry name" value="PAS"/>
</dbReference>
<dbReference type="EC" id="2.7.13.3" evidence="2"/>
<organism evidence="14 15">
    <name type="scientific">Salinivibrio kushneri</name>
    <dbReference type="NCBI Taxonomy" id="1908198"/>
    <lineage>
        <taxon>Bacteria</taxon>
        <taxon>Pseudomonadati</taxon>
        <taxon>Pseudomonadota</taxon>
        <taxon>Gammaproteobacteria</taxon>
        <taxon>Vibrionales</taxon>
        <taxon>Vibrionaceae</taxon>
        <taxon>Salinivibrio</taxon>
    </lineage>
</organism>
<dbReference type="Gene3D" id="6.10.340.10">
    <property type="match status" value="1"/>
</dbReference>
<dbReference type="GO" id="GO:0000155">
    <property type="term" value="F:phosphorelay sensor kinase activity"/>
    <property type="evidence" value="ECO:0007669"/>
    <property type="project" value="InterPro"/>
</dbReference>
<dbReference type="SUPFAM" id="SSF52172">
    <property type="entry name" value="CheY-like"/>
    <property type="match status" value="2"/>
</dbReference>
<dbReference type="SUPFAM" id="SSF55874">
    <property type="entry name" value="ATPase domain of HSP90 chaperone/DNA topoisomerase II/histidine kinase"/>
    <property type="match status" value="1"/>
</dbReference>
<dbReference type="InterPro" id="IPR035965">
    <property type="entry name" value="PAS-like_dom_sf"/>
</dbReference>
<evidence type="ECO:0000256" key="6">
    <source>
        <dbReference type="ARBA" id="ARBA00023012"/>
    </source>
</evidence>
<dbReference type="PANTHER" id="PTHR43047:SF72">
    <property type="entry name" value="OSMOSENSING HISTIDINE PROTEIN KINASE SLN1"/>
    <property type="match status" value="1"/>
</dbReference>
<dbReference type="SMART" id="SM00091">
    <property type="entry name" value="PAS"/>
    <property type="match status" value="1"/>
</dbReference>
<evidence type="ECO:0000259" key="10">
    <source>
        <dbReference type="PROSITE" id="PS50109"/>
    </source>
</evidence>
<dbReference type="AlphaFoldDB" id="A0AA47KIS9"/>
<dbReference type="Pfam" id="PF13426">
    <property type="entry name" value="PAS_9"/>
    <property type="match status" value="1"/>
</dbReference>
<dbReference type="InterPro" id="IPR036890">
    <property type="entry name" value="HATPase_C_sf"/>
</dbReference>
<dbReference type="PROSITE" id="PS50113">
    <property type="entry name" value="PAC"/>
    <property type="match status" value="1"/>
</dbReference>
<dbReference type="SMART" id="SM00086">
    <property type="entry name" value="PAC"/>
    <property type="match status" value="1"/>
</dbReference>
<accession>A0AA47KIS9</accession>
<evidence type="ECO:0000256" key="9">
    <source>
        <dbReference type="SAM" id="Phobius"/>
    </source>
</evidence>
<dbReference type="Pfam" id="PF00072">
    <property type="entry name" value="Response_reg"/>
    <property type="match status" value="2"/>
</dbReference>
<feature type="transmembrane region" description="Helical" evidence="9">
    <location>
        <begin position="12"/>
        <end position="36"/>
    </location>
</feature>
<feature type="transmembrane region" description="Helical" evidence="9">
    <location>
        <begin position="133"/>
        <end position="152"/>
    </location>
</feature>
<dbReference type="Pfam" id="PF02518">
    <property type="entry name" value="HATPase_c"/>
    <property type="match status" value="1"/>
</dbReference>
<evidence type="ECO:0000313" key="14">
    <source>
        <dbReference type="EMBL" id="WBA07661.1"/>
    </source>
</evidence>
<feature type="domain" description="PAC" evidence="13">
    <location>
        <begin position="520"/>
        <end position="572"/>
    </location>
</feature>
<dbReference type="InterPro" id="IPR004358">
    <property type="entry name" value="Sig_transdc_His_kin-like_C"/>
</dbReference>
<dbReference type="InterPro" id="IPR036097">
    <property type="entry name" value="HisK_dim/P_sf"/>
</dbReference>
<feature type="modified residue" description="4-aspartylphosphate" evidence="8">
    <location>
        <position position="996"/>
    </location>
</feature>
<evidence type="ECO:0000259" key="13">
    <source>
        <dbReference type="PROSITE" id="PS50113"/>
    </source>
</evidence>
<keyword evidence="6" id="KW-0902">Two-component regulatory system</keyword>
<feature type="transmembrane region" description="Helical" evidence="9">
    <location>
        <begin position="100"/>
        <end position="121"/>
    </location>
</feature>
<dbReference type="SUPFAM" id="SSF55785">
    <property type="entry name" value="PYP-like sensor domain (PAS domain)"/>
    <property type="match status" value="1"/>
</dbReference>
<dbReference type="GO" id="GO:0005886">
    <property type="term" value="C:plasma membrane"/>
    <property type="evidence" value="ECO:0007669"/>
    <property type="project" value="TreeGrafter"/>
</dbReference>
<feature type="transmembrane region" description="Helical" evidence="9">
    <location>
        <begin position="334"/>
        <end position="356"/>
    </location>
</feature>
<keyword evidence="7 9" id="KW-0472">Membrane</keyword>
<dbReference type="PROSITE" id="PS50110">
    <property type="entry name" value="RESPONSE_REGULATORY"/>
    <property type="match status" value="2"/>
</dbReference>
<dbReference type="SMART" id="SM00387">
    <property type="entry name" value="HATPase_c"/>
    <property type="match status" value="1"/>
</dbReference>
<reference evidence="14" key="1">
    <citation type="submission" date="2022-09" db="EMBL/GenBank/DDBJ databases">
        <authorList>
            <person name="Li Z.-J."/>
        </authorList>
    </citation>
    <scope>NUCLEOTIDE SEQUENCE</scope>
    <source>
        <strain evidence="14">TGB11</strain>
    </source>
</reference>
<keyword evidence="9" id="KW-0812">Transmembrane</keyword>
<name>A0AA47KIS9_9GAMM</name>
<dbReference type="Proteomes" id="UP001164748">
    <property type="component" value="Chromosome"/>
</dbReference>
<evidence type="ECO:0000256" key="7">
    <source>
        <dbReference type="ARBA" id="ARBA00023136"/>
    </source>
</evidence>
<evidence type="ECO:0000256" key="3">
    <source>
        <dbReference type="ARBA" id="ARBA00022553"/>
    </source>
</evidence>
<dbReference type="Pfam" id="PF00512">
    <property type="entry name" value="HisKA"/>
    <property type="match status" value="1"/>
</dbReference>
<dbReference type="PROSITE" id="PS50109">
    <property type="entry name" value="HIS_KIN"/>
    <property type="match status" value="1"/>
</dbReference>
<feature type="domain" description="Histidine kinase" evidence="10">
    <location>
        <begin position="576"/>
        <end position="795"/>
    </location>
</feature>
<feature type="transmembrane region" description="Helical" evidence="9">
    <location>
        <begin position="72"/>
        <end position="88"/>
    </location>
</feature>
<dbReference type="InterPro" id="IPR011006">
    <property type="entry name" value="CheY-like_superfamily"/>
</dbReference>
<dbReference type="SMART" id="SM00448">
    <property type="entry name" value="REC"/>
    <property type="match status" value="2"/>
</dbReference>
<dbReference type="InterPro" id="IPR003594">
    <property type="entry name" value="HATPase_dom"/>
</dbReference>
<comment type="catalytic activity">
    <reaction evidence="1">
        <text>ATP + protein L-histidine = ADP + protein N-phospho-L-histidine.</text>
        <dbReference type="EC" id="2.7.13.3"/>
    </reaction>
</comment>
<evidence type="ECO:0000256" key="8">
    <source>
        <dbReference type="PROSITE-ProRule" id="PRU00169"/>
    </source>
</evidence>
<gene>
    <name evidence="14" type="ORF">N8M53_07235</name>
</gene>
<dbReference type="RefSeq" id="WP_269578288.1">
    <property type="nucleotide sequence ID" value="NZ_CP114588.1"/>
</dbReference>
<dbReference type="Gene3D" id="3.30.450.20">
    <property type="entry name" value="PAS domain"/>
    <property type="match status" value="1"/>
</dbReference>
<evidence type="ECO:0000256" key="1">
    <source>
        <dbReference type="ARBA" id="ARBA00000085"/>
    </source>
</evidence>
<feature type="modified residue" description="4-aspartylphosphate" evidence="8">
    <location>
        <position position="874"/>
    </location>
</feature>
<dbReference type="CDD" id="cd00130">
    <property type="entry name" value="PAS"/>
    <property type="match status" value="1"/>
</dbReference>
<keyword evidence="3 8" id="KW-0597">Phosphoprotein</keyword>
<feature type="domain" description="Response regulatory" evidence="11">
    <location>
        <begin position="948"/>
        <end position="1057"/>
    </location>
</feature>
<dbReference type="FunFam" id="3.30.565.10:FF:000006">
    <property type="entry name" value="Sensor histidine kinase WalK"/>
    <property type="match status" value="1"/>
</dbReference>
<dbReference type="Gene3D" id="3.30.565.10">
    <property type="entry name" value="Histidine kinase-like ATPase, C-terminal domain"/>
    <property type="match status" value="1"/>
</dbReference>
<sequence>MNVITKQVMATLSLAVVAFVGNMISLPLFFGVHFIFGSVVVMLAIRLLGLWPAVFVALAGGSYTWILWGHPYAMATLVLEAFAVSLLFRRGIKNLVLADLAFWLVASPVVLTPLYTIVIGMDASSTIMITLKQALNGVFNALIAGLIVKLLVWRFQSGAINWLPAKIRLQELLFDALLCLTLIAGMTPIIINNQNNIIKNQQEVAEELAFVAQSVVGLLNQQPDLSLDSQKRALLSSLPQGASGVAILNSKGTPTVQVGRLRSMLPGEIRAVDSVDNLSIWLPKSGDNLVNRWKAGFYQYQLPIADRPNVSTLLVERPAAPLIKNIESKRNQSFTVLSGIAFLSILAAFVLSRILIQPLNRLDKASRHLPEKIRYQASVVLPQSRVAEYAVLSTSLQDMSHALSYNFRELEKAEANLTEEVQNRTQELARTSDLLSNILAASTEVAIIATDTKGGITLFNTGAERLLGYQSSEIVDKVSPALFHVPEEVEERAQTLTDQLNRPITGFDTFVAIPMLEGAETREWCYIHKQGHHIPVTLTVTAIYDDRQTIAGFLGIAQDITERKRHEQMKNEFISTISHELRTPLTSVSGALSLVRSGRLGEIPDKAQKILDTAHRNSERLTLLINDLLDIEKIAAGQLYFDMHVQPIDPILEQCLEENKAYGAERQVDIILNSETADVEVRVDKQRLKQVMANLLSNAIKFSPDGATVIIDSAVNEKQVIVSVIDQGCGIAEDFRPKLFEKFAQADSTDTRQKGGTGLGLAITRELIENMNGTIHVESTEGKGSRFYFQLPVYETAKMKPTVQGRLTDSSVGDKPDSDMDALYNILIVEDDPDVASLLRMMLEDSGYRVEISHDGMTALSALEAKHYDLISLDLMLPDIDGLDIIRRIRQHAETADIPIVVVSAKMEQGRLALNGDVENIEWLAKPIEHKQLISLVQQQLLNATHAKILHVEDDMDLHRIVQAMISDYMTIDHALTLDQAQSLIAQHTYDAILLDIGLPDGVGWNLIPQIKETQPTASIIVLTGEEVSAARYGIVHDVLLKRRLTTEKLVDVIGKRIRGQRLCSSDEPVR</sequence>
<dbReference type="FunFam" id="1.10.287.130:FF:000001">
    <property type="entry name" value="Two-component sensor histidine kinase"/>
    <property type="match status" value="1"/>
</dbReference>
<evidence type="ECO:0000313" key="15">
    <source>
        <dbReference type="Proteomes" id="UP001164748"/>
    </source>
</evidence>
<dbReference type="CDD" id="cd00082">
    <property type="entry name" value="HisKA"/>
    <property type="match status" value="1"/>
</dbReference>
<keyword evidence="9" id="KW-1133">Transmembrane helix</keyword>
<keyword evidence="4" id="KW-0808">Transferase</keyword>
<dbReference type="SMART" id="SM00388">
    <property type="entry name" value="HisKA"/>
    <property type="match status" value="1"/>
</dbReference>
<dbReference type="InterPro" id="IPR001789">
    <property type="entry name" value="Sig_transdc_resp-reg_receiver"/>
</dbReference>
<dbReference type="NCBIfam" id="TIGR00229">
    <property type="entry name" value="sensory_box"/>
    <property type="match status" value="1"/>
</dbReference>
<dbReference type="Gene3D" id="3.40.50.2300">
    <property type="match status" value="2"/>
</dbReference>
<dbReference type="InterPro" id="IPR000700">
    <property type="entry name" value="PAS-assoc_C"/>
</dbReference>
<feature type="transmembrane region" description="Helical" evidence="9">
    <location>
        <begin position="43"/>
        <end position="66"/>
    </location>
</feature>
<dbReference type="InterPro" id="IPR001610">
    <property type="entry name" value="PAC"/>
</dbReference>
<dbReference type="GO" id="GO:0009927">
    <property type="term" value="F:histidine phosphotransfer kinase activity"/>
    <property type="evidence" value="ECO:0007669"/>
    <property type="project" value="TreeGrafter"/>
</dbReference>
<dbReference type="EMBL" id="CP114588">
    <property type="protein sequence ID" value="WBA07661.1"/>
    <property type="molecule type" value="Genomic_DNA"/>
</dbReference>
<evidence type="ECO:0000259" key="12">
    <source>
        <dbReference type="PROSITE" id="PS50112"/>
    </source>
</evidence>
<evidence type="ECO:0000256" key="4">
    <source>
        <dbReference type="ARBA" id="ARBA00022679"/>
    </source>
</evidence>
<evidence type="ECO:0000256" key="5">
    <source>
        <dbReference type="ARBA" id="ARBA00022777"/>
    </source>
</evidence>
<feature type="domain" description="PAS" evidence="12">
    <location>
        <begin position="431"/>
        <end position="503"/>
    </location>
</feature>